<dbReference type="GO" id="GO:0043565">
    <property type="term" value="F:sequence-specific DNA binding"/>
    <property type="evidence" value="ECO:0007669"/>
    <property type="project" value="InterPro"/>
</dbReference>
<evidence type="ECO:0000313" key="5">
    <source>
        <dbReference type="Proteomes" id="UP000010931"/>
    </source>
</evidence>
<sequence length="319" mass="34370">MAQRTVLVVLFDDVQILDVTGPVEVLAQASAGHPGGYLIRTASLTGEPVRSSSGLTLVPDGALADAPVPHTLLVPGGPGSRAADPRLVDWLRAHGPRPERLVSVCTGALLLAAAGLLDGLRATTHWGYCDRLARDHPAVDVDPEPIYVRDGRVLTSAGVTAGIDLALALVEEDLGRDTALTVARHLVVFLRRPGNQAQFSAQLAAQTARREPLRAVQHWISEHPDGDLSVESLAARARLSPRHFARAFRTETGITPGRYVDRVRLEHARRLLEDTSDSVEGISRVSGYATPEAMRRAFVRSLGTAPAEYRRRFRPASAP</sequence>
<evidence type="ECO:0000313" key="4">
    <source>
        <dbReference type="EMBL" id="ELP61408.1"/>
    </source>
</evidence>
<dbReference type="PROSITE" id="PS01124">
    <property type="entry name" value="HTH_ARAC_FAMILY_2"/>
    <property type="match status" value="1"/>
</dbReference>
<reference evidence="4 5" key="1">
    <citation type="journal article" date="2011" name="Plasmid">
        <title>Streptomyces turgidiscabies Car8 contains a modular pathogenicity island that shares virulence genes with other actinobacterial plant pathogens.</title>
        <authorList>
            <person name="Huguet-Tapia J.C."/>
            <person name="Badger J.H."/>
            <person name="Loria R."/>
            <person name="Pettis G.S."/>
        </authorList>
    </citation>
    <scope>NUCLEOTIDE SEQUENCE [LARGE SCALE GENOMIC DNA]</scope>
    <source>
        <strain evidence="4 5">Car8</strain>
    </source>
</reference>
<dbReference type="Proteomes" id="UP000010931">
    <property type="component" value="Unassembled WGS sequence"/>
</dbReference>
<dbReference type="RefSeq" id="WP_006383717.1">
    <property type="nucleotide sequence ID" value="NZ_AEJB01000686.1"/>
</dbReference>
<organism evidence="4 5">
    <name type="scientific">Streptomyces turgidiscabies (strain Car8)</name>
    <dbReference type="NCBI Taxonomy" id="698760"/>
    <lineage>
        <taxon>Bacteria</taxon>
        <taxon>Bacillati</taxon>
        <taxon>Actinomycetota</taxon>
        <taxon>Actinomycetes</taxon>
        <taxon>Kitasatosporales</taxon>
        <taxon>Streptomycetaceae</taxon>
        <taxon>Streptomyces</taxon>
    </lineage>
</organism>
<dbReference type="PANTHER" id="PTHR43130:SF3">
    <property type="entry name" value="HTH-TYPE TRANSCRIPTIONAL REGULATOR RV1931C"/>
    <property type="match status" value="1"/>
</dbReference>
<comment type="caution">
    <text evidence="4">The sequence shown here is derived from an EMBL/GenBank/DDBJ whole genome shotgun (WGS) entry which is preliminary data.</text>
</comment>
<feature type="domain" description="HTH araC/xylS-type" evidence="3">
    <location>
        <begin position="214"/>
        <end position="312"/>
    </location>
</feature>
<dbReference type="InterPro" id="IPR029062">
    <property type="entry name" value="Class_I_gatase-like"/>
</dbReference>
<dbReference type="CDD" id="cd03137">
    <property type="entry name" value="GATase1_AraC_1"/>
    <property type="match status" value="1"/>
</dbReference>
<dbReference type="GeneID" id="97398691"/>
<dbReference type="Pfam" id="PF12833">
    <property type="entry name" value="HTH_18"/>
    <property type="match status" value="1"/>
</dbReference>
<evidence type="ECO:0000256" key="1">
    <source>
        <dbReference type="ARBA" id="ARBA00023015"/>
    </source>
</evidence>
<dbReference type="PATRIC" id="fig|698760.3.peg.9638"/>
<dbReference type="GO" id="GO:0003700">
    <property type="term" value="F:DNA-binding transcription factor activity"/>
    <property type="evidence" value="ECO:0007669"/>
    <property type="project" value="InterPro"/>
</dbReference>
<dbReference type="InterPro" id="IPR009057">
    <property type="entry name" value="Homeodomain-like_sf"/>
</dbReference>
<dbReference type="EMBL" id="AEJB01000686">
    <property type="protein sequence ID" value="ELP61408.1"/>
    <property type="molecule type" value="Genomic_DNA"/>
</dbReference>
<dbReference type="InterPro" id="IPR052158">
    <property type="entry name" value="INH-QAR"/>
</dbReference>
<proteinExistence type="predicted"/>
<dbReference type="Pfam" id="PF01965">
    <property type="entry name" value="DJ-1_PfpI"/>
    <property type="match status" value="1"/>
</dbReference>
<dbReference type="InterPro" id="IPR018060">
    <property type="entry name" value="HTH_AraC"/>
</dbReference>
<keyword evidence="1" id="KW-0805">Transcription regulation</keyword>
<protein>
    <submittedName>
        <fullName evidence="4">Transcriptional regulator, AraC family</fullName>
    </submittedName>
</protein>
<dbReference type="SUPFAM" id="SSF46689">
    <property type="entry name" value="Homeodomain-like"/>
    <property type="match status" value="2"/>
</dbReference>
<accession>L7EPJ9</accession>
<gene>
    <name evidence="4" type="ORF">STRTUCAR8_09115</name>
</gene>
<dbReference type="AlphaFoldDB" id="L7EPJ9"/>
<evidence type="ECO:0000259" key="3">
    <source>
        <dbReference type="PROSITE" id="PS01124"/>
    </source>
</evidence>
<keyword evidence="2" id="KW-0804">Transcription</keyword>
<keyword evidence="5" id="KW-1185">Reference proteome</keyword>
<dbReference type="PANTHER" id="PTHR43130">
    <property type="entry name" value="ARAC-FAMILY TRANSCRIPTIONAL REGULATOR"/>
    <property type="match status" value="1"/>
</dbReference>
<dbReference type="SMART" id="SM00342">
    <property type="entry name" value="HTH_ARAC"/>
    <property type="match status" value="1"/>
</dbReference>
<dbReference type="Gene3D" id="3.40.50.880">
    <property type="match status" value="1"/>
</dbReference>
<dbReference type="SUPFAM" id="SSF52317">
    <property type="entry name" value="Class I glutamine amidotransferase-like"/>
    <property type="match status" value="1"/>
</dbReference>
<dbReference type="STRING" id="85558.T45_05630"/>
<dbReference type="Gene3D" id="1.10.10.60">
    <property type="entry name" value="Homeodomain-like"/>
    <property type="match status" value="2"/>
</dbReference>
<name>L7EPJ9_STRT8</name>
<evidence type="ECO:0000256" key="2">
    <source>
        <dbReference type="ARBA" id="ARBA00023163"/>
    </source>
</evidence>
<dbReference type="InterPro" id="IPR002818">
    <property type="entry name" value="DJ-1/PfpI"/>
</dbReference>